<dbReference type="Proteomes" id="UP001162030">
    <property type="component" value="Chromosome"/>
</dbReference>
<dbReference type="RefSeq" id="WP_026612151.1">
    <property type="nucleotide sequence ID" value="NZ_OX458333.1"/>
</dbReference>
<evidence type="ECO:0000313" key="1">
    <source>
        <dbReference type="EMBL" id="CAI8778272.1"/>
    </source>
</evidence>
<keyword evidence="2" id="KW-1185">Reference proteome</keyword>
<gene>
    <name evidence="1" type="ORF">MSZNOR_1168</name>
</gene>
<proteinExistence type="predicted"/>
<name>A0ABM9HYX2_9GAMM</name>
<organism evidence="1 2">
    <name type="scientific">Methylocaldum szegediense</name>
    <dbReference type="NCBI Taxonomy" id="73780"/>
    <lineage>
        <taxon>Bacteria</taxon>
        <taxon>Pseudomonadati</taxon>
        <taxon>Pseudomonadota</taxon>
        <taxon>Gammaproteobacteria</taxon>
        <taxon>Methylococcales</taxon>
        <taxon>Methylococcaceae</taxon>
        <taxon>Methylocaldum</taxon>
    </lineage>
</organism>
<accession>A0ABM9HYX2</accession>
<protein>
    <submittedName>
        <fullName evidence="1">Uncharacterized protein</fullName>
    </submittedName>
</protein>
<evidence type="ECO:0000313" key="2">
    <source>
        <dbReference type="Proteomes" id="UP001162030"/>
    </source>
</evidence>
<dbReference type="EMBL" id="OX458333">
    <property type="protein sequence ID" value="CAI8778272.1"/>
    <property type="molecule type" value="Genomic_DNA"/>
</dbReference>
<sequence>MQSILFMMSPNPSRMLVFSSIGNSNNNVVIERQSGAAFDQQRFFVITPDEVMAREVAEALLRAGVQNRDQVFIEPVSADVARLGLGSGADDLMILVRYALSEDEEAGNRWRQQLQLAVLRVRDANTARRVEPYPKPAYDERTARSELGLEADVKDLVDSVKQYWGQPAAKDRPFESLLLTVDLIGQHCLERPMNCLGDTQDADYQISPAENLDSGEVLAVVGTLGTATGNATYTSLAPNRIPIMVGVTNVSGLGLEGSASAFSKTVGNTDKLYVYYFARDCGNLPNCREITEEMVPRGEDIKIVQRNYVAPGGTRAADPKQVVNPTLIVFDGAKRPLGQ</sequence>
<reference evidence="1 2" key="1">
    <citation type="submission" date="2023-03" db="EMBL/GenBank/DDBJ databases">
        <authorList>
            <person name="Pearce D."/>
        </authorList>
    </citation>
    <scope>NUCLEOTIDE SEQUENCE [LARGE SCALE GENOMIC DNA]</scope>
    <source>
        <strain evidence="1">Msz</strain>
    </source>
</reference>